<feature type="compositionally biased region" description="Basic and acidic residues" evidence="1">
    <location>
        <begin position="11"/>
        <end position="21"/>
    </location>
</feature>
<keyword evidence="3" id="KW-1185">Reference proteome</keyword>
<feature type="compositionally biased region" description="Polar residues" evidence="1">
    <location>
        <begin position="212"/>
        <end position="231"/>
    </location>
</feature>
<dbReference type="Proteomes" id="UP000775213">
    <property type="component" value="Unassembled WGS sequence"/>
</dbReference>
<feature type="region of interest" description="Disordered" evidence="1">
    <location>
        <begin position="271"/>
        <end position="330"/>
    </location>
</feature>
<organism evidence="2 3">
    <name type="scientific">Dendrobium chrysotoxum</name>
    <name type="common">Orchid</name>
    <dbReference type="NCBI Taxonomy" id="161865"/>
    <lineage>
        <taxon>Eukaryota</taxon>
        <taxon>Viridiplantae</taxon>
        <taxon>Streptophyta</taxon>
        <taxon>Embryophyta</taxon>
        <taxon>Tracheophyta</taxon>
        <taxon>Spermatophyta</taxon>
        <taxon>Magnoliopsida</taxon>
        <taxon>Liliopsida</taxon>
        <taxon>Asparagales</taxon>
        <taxon>Orchidaceae</taxon>
        <taxon>Epidendroideae</taxon>
        <taxon>Malaxideae</taxon>
        <taxon>Dendrobiinae</taxon>
        <taxon>Dendrobium</taxon>
    </lineage>
</organism>
<protein>
    <submittedName>
        <fullName evidence="2">Uncharacterized protein</fullName>
    </submittedName>
</protein>
<dbReference type="AlphaFoldDB" id="A0AAV7HEN5"/>
<gene>
    <name evidence="2" type="ORF">IEQ34_003792</name>
</gene>
<evidence type="ECO:0000313" key="2">
    <source>
        <dbReference type="EMBL" id="KAH0466554.1"/>
    </source>
</evidence>
<evidence type="ECO:0000313" key="3">
    <source>
        <dbReference type="Proteomes" id="UP000775213"/>
    </source>
</evidence>
<feature type="compositionally biased region" description="Basic and acidic residues" evidence="1">
    <location>
        <begin position="280"/>
        <end position="305"/>
    </location>
</feature>
<reference evidence="2 3" key="1">
    <citation type="journal article" date="2021" name="Hortic Res">
        <title>Chromosome-scale assembly of the Dendrobium chrysotoxum genome enhances the understanding of orchid evolution.</title>
        <authorList>
            <person name="Zhang Y."/>
            <person name="Zhang G.Q."/>
            <person name="Zhang D."/>
            <person name="Liu X.D."/>
            <person name="Xu X.Y."/>
            <person name="Sun W.H."/>
            <person name="Yu X."/>
            <person name="Zhu X."/>
            <person name="Wang Z.W."/>
            <person name="Zhao X."/>
            <person name="Zhong W.Y."/>
            <person name="Chen H."/>
            <person name="Yin W.L."/>
            <person name="Huang T."/>
            <person name="Niu S.C."/>
            <person name="Liu Z.J."/>
        </authorList>
    </citation>
    <scope>NUCLEOTIDE SEQUENCE [LARGE SCALE GENOMIC DNA]</scope>
    <source>
        <strain evidence="2">Lindl</strain>
    </source>
</reference>
<proteinExistence type="predicted"/>
<feature type="region of interest" description="Disordered" evidence="1">
    <location>
        <begin position="57"/>
        <end position="119"/>
    </location>
</feature>
<feature type="compositionally biased region" description="Low complexity" evidence="1">
    <location>
        <begin position="83"/>
        <end position="119"/>
    </location>
</feature>
<feature type="region of interest" description="Disordered" evidence="1">
    <location>
        <begin position="212"/>
        <end position="236"/>
    </location>
</feature>
<dbReference type="EMBL" id="JAGFBR010000005">
    <property type="protein sequence ID" value="KAH0466554.1"/>
    <property type="molecule type" value="Genomic_DNA"/>
</dbReference>
<name>A0AAV7HEN5_DENCH</name>
<feature type="region of interest" description="Disordered" evidence="1">
    <location>
        <begin position="1"/>
        <end position="21"/>
    </location>
</feature>
<accession>A0AAV7HEN5</accession>
<evidence type="ECO:0000256" key="1">
    <source>
        <dbReference type="SAM" id="MobiDB-lite"/>
    </source>
</evidence>
<comment type="caution">
    <text evidence="2">The sequence shown here is derived from an EMBL/GenBank/DDBJ whole genome shotgun (WGS) entry which is preliminary data.</text>
</comment>
<sequence>MAESLRMPKARKPEEEGARGEDSKILLNSLKFFKFFGIFSEFFGAPPHLKKKKKFLKSAGGFPNRRPNRRPSGTAKRRGQPNRAGQAGRWRAQARAAGGPSAGSGRAQREPQAGPARAAGAPARFCAAAGGGGGGRLVRPPTRSRAPILDPNVKSRHIYFWTLGALTSKNRGATDTSSKNNLDRARISRKNSSWKLQKLIRRPFKLRFQQAYSRTERLGNTNPTKPNSTQSEPKRVQIKDSISTVHPDHSVFAPDPLHIYELCHSRKTINSPSFLLRGDPSQEEKKRRRREEKPRREQLLLDHRQNTAGTPPKHHQAPEGRRSSARHGSNVGILPDAGILPNARVTPDFFPSDAGILPDTQLDLEFIRSHQNARSTWLNRTLHLVYFPPKKNLVSIAIRYSTSRTDSPNIFIIRWILYLYQRLLSSKFIPNDDKADQFFGSMRVDVLNLTYVKEDRDRSKKILLESIRNDIFLLNLNENLIFNIT</sequence>